<sequence length="186" mass="20106">MDRKRLQFLLEVAIFGALSFVLDLLVLFKMPQGGSITLSMLPIIVIAFRWGILGGMLTGLITGLLQVISGAYVLNIYQAALDYFVAYSLVGLAAVTLGWLLSSRKTGNKQSMVSAIIIGTVIGGVLRFLAHFIGGVIFFAEFAGDQPVWLYSLVYNASYMIPSIILCAVVAVPLFTTAPRLIQRAA</sequence>
<dbReference type="EMBL" id="JAUBDJ010000008">
    <property type="protein sequence ID" value="MDW0117835.1"/>
    <property type="molecule type" value="Genomic_DNA"/>
</dbReference>
<reference evidence="2 3" key="1">
    <citation type="submission" date="2023-06" db="EMBL/GenBank/DDBJ databases">
        <title>Sporosarcina sp. nov., isolated from Korean traditional fermented seafood 'Jeotgal'.</title>
        <authorList>
            <person name="Yang A.I."/>
            <person name="Shin N.-R."/>
        </authorList>
    </citation>
    <scope>NUCLEOTIDE SEQUENCE [LARGE SCALE GENOMIC DNA]</scope>
    <source>
        <strain evidence="2 3">KCTC43456</strain>
    </source>
</reference>
<comment type="caution">
    <text evidence="2">The sequence shown here is derived from an EMBL/GenBank/DDBJ whole genome shotgun (WGS) entry which is preliminary data.</text>
</comment>
<keyword evidence="1" id="KW-0812">Transmembrane</keyword>
<dbReference type="NCBIfam" id="TIGR02357">
    <property type="entry name" value="ECF_ThiT_YuaJ"/>
    <property type="match status" value="1"/>
</dbReference>
<dbReference type="Gene3D" id="1.10.1760.20">
    <property type="match status" value="1"/>
</dbReference>
<evidence type="ECO:0000256" key="1">
    <source>
        <dbReference type="SAM" id="Phobius"/>
    </source>
</evidence>
<dbReference type="GO" id="GO:0005886">
    <property type="term" value="C:plasma membrane"/>
    <property type="evidence" value="ECO:0007669"/>
    <property type="project" value="InterPro"/>
</dbReference>
<evidence type="ECO:0000313" key="2">
    <source>
        <dbReference type="EMBL" id="MDW0117835.1"/>
    </source>
</evidence>
<dbReference type="RefSeq" id="WP_317940955.1">
    <property type="nucleotide sequence ID" value="NZ_JAUBDJ010000008.1"/>
</dbReference>
<feature type="transmembrane region" description="Helical" evidence="1">
    <location>
        <begin position="40"/>
        <end position="68"/>
    </location>
</feature>
<dbReference type="Pfam" id="PF09515">
    <property type="entry name" value="Thia_YuaJ"/>
    <property type="match status" value="1"/>
</dbReference>
<accession>A0AAW9ACQ9</accession>
<organism evidence="2 3">
    <name type="scientific">Sporosarcina thermotolerans</name>
    <dbReference type="NCBI Taxonomy" id="633404"/>
    <lineage>
        <taxon>Bacteria</taxon>
        <taxon>Bacillati</taxon>
        <taxon>Bacillota</taxon>
        <taxon>Bacilli</taxon>
        <taxon>Bacillales</taxon>
        <taxon>Caryophanaceae</taxon>
        <taxon>Sporosarcina</taxon>
    </lineage>
</organism>
<dbReference type="AlphaFoldDB" id="A0AAW9ACQ9"/>
<dbReference type="GO" id="GO:0015234">
    <property type="term" value="F:thiamine transmembrane transporter activity"/>
    <property type="evidence" value="ECO:0007669"/>
    <property type="project" value="InterPro"/>
</dbReference>
<feature type="transmembrane region" description="Helical" evidence="1">
    <location>
        <begin position="80"/>
        <end position="101"/>
    </location>
</feature>
<feature type="transmembrane region" description="Helical" evidence="1">
    <location>
        <begin position="159"/>
        <end position="182"/>
    </location>
</feature>
<proteinExistence type="predicted"/>
<feature type="transmembrane region" description="Helical" evidence="1">
    <location>
        <begin position="113"/>
        <end position="139"/>
    </location>
</feature>
<keyword evidence="1" id="KW-1133">Transmembrane helix</keyword>
<evidence type="ECO:0000313" key="3">
    <source>
        <dbReference type="Proteomes" id="UP001271648"/>
    </source>
</evidence>
<name>A0AAW9ACQ9_9BACL</name>
<keyword evidence="1" id="KW-0472">Membrane</keyword>
<dbReference type="InterPro" id="IPR012651">
    <property type="entry name" value="Thia_Transptr_ThiT"/>
</dbReference>
<protein>
    <submittedName>
        <fullName evidence="2">Energy-coupled thiamine transporter ThiT</fullName>
    </submittedName>
</protein>
<keyword evidence="3" id="KW-1185">Reference proteome</keyword>
<gene>
    <name evidence="2" type="primary">thiT</name>
    <name evidence="2" type="ORF">QTL97_12885</name>
</gene>
<dbReference type="Proteomes" id="UP001271648">
    <property type="component" value="Unassembled WGS sequence"/>
</dbReference>
<feature type="transmembrane region" description="Helical" evidence="1">
    <location>
        <begin position="6"/>
        <end position="28"/>
    </location>
</feature>